<evidence type="ECO:0000259" key="2">
    <source>
        <dbReference type="PROSITE" id="PS50181"/>
    </source>
</evidence>
<dbReference type="SUPFAM" id="SSF81383">
    <property type="entry name" value="F-box domain"/>
    <property type="match status" value="1"/>
</dbReference>
<dbReference type="PANTHER" id="PTHR31111">
    <property type="entry name" value="BNAA05G37150D PROTEIN-RELATED"/>
    <property type="match status" value="1"/>
</dbReference>
<dbReference type="InterPro" id="IPR013187">
    <property type="entry name" value="F-box-assoc_dom_typ3"/>
</dbReference>
<dbReference type="Gene3D" id="1.20.1280.50">
    <property type="match status" value="1"/>
</dbReference>
<dbReference type="InterPro" id="IPR017451">
    <property type="entry name" value="F-box-assoc_interact_dom"/>
</dbReference>
<gene>
    <name evidence="3" type="ORF">QYE76_053756</name>
</gene>
<organism evidence="3 4">
    <name type="scientific">Lolium multiflorum</name>
    <name type="common">Italian ryegrass</name>
    <name type="synonym">Lolium perenne subsp. multiflorum</name>
    <dbReference type="NCBI Taxonomy" id="4521"/>
    <lineage>
        <taxon>Eukaryota</taxon>
        <taxon>Viridiplantae</taxon>
        <taxon>Streptophyta</taxon>
        <taxon>Embryophyta</taxon>
        <taxon>Tracheophyta</taxon>
        <taxon>Spermatophyta</taxon>
        <taxon>Magnoliopsida</taxon>
        <taxon>Liliopsida</taxon>
        <taxon>Poales</taxon>
        <taxon>Poaceae</taxon>
        <taxon>BOP clade</taxon>
        <taxon>Pooideae</taxon>
        <taxon>Poodae</taxon>
        <taxon>Poeae</taxon>
        <taxon>Poeae Chloroplast Group 2 (Poeae type)</taxon>
        <taxon>Loliodinae</taxon>
        <taxon>Loliinae</taxon>
        <taxon>Lolium</taxon>
    </lineage>
</organism>
<feature type="domain" description="F-box" evidence="2">
    <location>
        <begin position="7"/>
        <end position="53"/>
    </location>
</feature>
<dbReference type="InterPro" id="IPR036047">
    <property type="entry name" value="F-box-like_dom_sf"/>
</dbReference>
<evidence type="ECO:0000313" key="3">
    <source>
        <dbReference type="EMBL" id="KAK1665597.1"/>
    </source>
</evidence>
<name>A0AAD8SXF6_LOLMU</name>
<dbReference type="EMBL" id="JAUUTY010000003">
    <property type="protein sequence ID" value="KAK1665597.1"/>
    <property type="molecule type" value="Genomic_DNA"/>
</dbReference>
<protein>
    <recommendedName>
        <fullName evidence="2">F-box domain-containing protein</fullName>
    </recommendedName>
</protein>
<dbReference type="NCBIfam" id="TIGR01640">
    <property type="entry name" value="F_box_assoc_1"/>
    <property type="match status" value="1"/>
</dbReference>
<reference evidence="3" key="1">
    <citation type="submission" date="2023-07" db="EMBL/GenBank/DDBJ databases">
        <title>A chromosome-level genome assembly of Lolium multiflorum.</title>
        <authorList>
            <person name="Chen Y."/>
            <person name="Copetti D."/>
            <person name="Kolliker R."/>
            <person name="Studer B."/>
        </authorList>
    </citation>
    <scope>NUCLEOTIDE SEQUENCE</scope>
    <source>
        <strain evidence="3">02402/16</strain>
        <tissue evidence="3">Leaf</tissue>
    </source>
</reference>
<dbReference type="AlphaFoldDB" id="A0AAD8SXF6"/>
<dbReference type="PROSITE" id="PS50181">
    <property type="entry name" value="FBOX"/>
    <property type="match status" value="1"/>
</dbReference>
<accession>A0AAD8SXF6</accession>
<dbReference type="SMART" id="SM00256">
    <property type="entry name" value="FBOX"/>
    <property type="match status" value="1"/>
</dbReference>
<keyword evidence="4" id="KW-1185">Reference proteome</keyword>
<proteinExistence type="predicted"/>
<dbReference type="Proteomes" id="UP001231189">
    <property type="component" value="Unassembled WGS sequence"/>
</dbReference>
<dbReference type="InterPro" id="IPR001810">
    <property type="entry name" value="F-box_dom"/>
</dbReference>
<dbReference type="Pfam" id="PF00646">
    <property type="entry name" value="F-box"/>
    <property type="match status" value="1"/>
</dbReference>
<sequence length="411" mass="46024">MSGDANAVAPARLLQEALENIMFRLPASDLRRFRRVCKEWRDVISDPIFIKGHLIQGPTAPTHTIVFVPSSKRSTNNNAFLFDERCQLTARFAVGASETMIGTCNGLLCFLDRLQFAIKIVEPFTGETITLPEPTYLLGWRFANSYCFGFDSTARQYKIVHQGVCAREHRDHLKVLTVGADEDWRTVSIARNNNNSNDLSCDGGAVYWSHREYTSMGPMYARFDLATEEVTSVKCKLVDGQPLFCKHPWWQRRGEPCAIRIKWLAGKSDDGYWPRDMDRMKAMAFHTEAISLPRGRLLPKPHALQRERLLLQEANGALYAHKIVSRDAHELEVGYEKLLVEIGNGVQEEPGKSPPSGQFVRVNTSPPSRRRPVATASGEVISSFAYVPTVSPAPLALYLGTRVNCAPAVCV</sequence>
<comment type="caution">
    <text evidence="3">The sequence shown here is derived from an EMBL/GenBank/DDBJ whole genome shotgun (WGS) entry which is preliminary data.</text>
</comment>
<evidence type="ECO:0000313" key="4">
    <source>
        <dbReference type="Proteomes" id="UP001231189"/>
    </source>
</evidence>
<dbReference type="Pfam" id="PF08268">
    <property type="entry name" value="FBA_3"/>
    <property type="match status" value="1"/>
</dbReference>
<dbReference type="PANTHER" id="PTHR31111:SF136">
    <property type="entry name" value="F-BOX ASSOCIATED DOMAIN-CONTAINING PROTEIN"/>
    <property type="match status" value="1"/>
</dbReference>
<feature type="region of interest" description="Disordered" evidence="1">
    <location>
        <begin position="346"/>
        <end position="373"/>
    </location>
</feature>
<evidence type="ECO:0000256" key="1">
    <source>
        <dbReference type="SAM" id="MobiDB-lite"/>
    </source>
</evidence>